<dbReference type="EMBL" id="CP001734">
    <property type="protein sequence ID" value="ACV69470.1"/>
    <property type="molecule type" value="Genomic_DNA"/>
</dbReference>
<evidence type="ECO:0000256" key="4">
    <source>
        <dbReference type="ARBA" id="ARBA00022833"/>
    </source>
</evidence>
<gene>
    <name evidence="6" type="ordered locus">Dret_2186</name>
</gene>
<dbReference type="InterPro" id="IPR036866">
    <property type="entry name" value="RibonucZ/Hydroxyglut_hydro"/>
</dbReference>
<organism evidence="6 7">
    <name type="scientific">Desulfohalobium retbaense (strain ATCC 49708 / DSM 5692 / JCM 16813 / HR100)</name>
    <dbReference type="NCBI Taxonomy" id="485915"/>
    <lineage>
        <taxon>Bacteria</taxon>
        <taxon>Pseudomonadati</taxon>
        <taxon>Thermodesulfobacteriota</taxon>
        <taxon>Desulfovibrionia</taxon>
        <taxon>Desulfovibrionales</taxon>
        <taxon>Desulfohalobiaceae</taxon>
        <taxon>Desulfohalobium</taxon>
    </lineage>
</organism>
<keyword evidence="2" id="KW-0479">Metal-binding</keyword>
<evidence type="ECO:0000256" key="3">
    <source>
        <dbReference type="ARBA" id="ARBA00022801"/>
    </source>
</evidence>
<evidence type="ECO:0000256" key="2">
    <source>
        <dbReference type="ARBA" id="ARBA00022723"/>
    </source>
</evidence>
<evidence type="ECO:0000313" key="6">
    <source>
        <dbReference type="EMBL" id="ACV69470.1"/>
    </source>
</evidence>
<protein>
    <submittedName>
        <fullName evidence="6">Beta-lactamase domain protein</fullName>
    </submittedName>
</protein>
<reference evidence="6 7" key="2">
    <citation type="journal article" date="2010" name="Stand. Genomic Sci.">
        <title>Complete genome sequence of Desulfohalobium retbaense type strain (HR(100)).</title>
        <authorList>
            <person name="Spring S."/>
            <person name="Nolan M."/>
            <person name="Lapidus A."/>
            <person name="Glavina Del Rio T."/>
            <person name="Copeland A."/>
            <person name="Tice H."/>
            <person name="Cheng J.F."/>
            <person name="Lucas S."/>
            <person name="Land M."/>
            <person name="Chen F."/>
            <person name="Bruce D."/>
            <person name="Goodwin L."/>
            <person name="Pitluck S."/>
            <person name="Ivanova N."/>
            <person name="Mavromatis K."/>
            <person name="Mikhailova N."/>
            <person name="Pati A."/>
            <person name="Chen A."/>
            <person name="Palaniappan K."/>
            <person name="Hauser L."/>
            <person name="Chang Y.J."/>
            <person name="Jeffries C.D."/>
            <person name="Munk C."/>
            <person name="Kiss H."/>
            <person name="Chain P."/>
            <person name="Han C."/>
            <person name="Brettin T."/>
            <person name="Detter J.C."/>
            <person name="Schuler E."/>
            <person name="Goker M."/>
            <person name="Rohde M."/>
            <person name="Bristow J."/>
            <person name="Eisen J.A."/>
            <person name="Markowitz V."/>
            <person name="Hugenholtz P."/>
            <person name="Kyrpides N.C."/>
            <person name="Klenk H.P."/>
        </authorList>
    </citation>
    <scope>NUCLEOTIDE SEQUENCE [LARGE SCALE GENOMIC DNA]</scope>
    <source>
        <strain evidence="6 7">DSM 5692</strain>
    </source>
</reference>
<dbReference type="KEGG" id="drt:Dret_2186"/>
<dbReference type="Gene3D" id="3.60.15.10">
    <property type="entry name" value="Ribonuclease Z/Hydroxyacylglutathione hydrolase-like"/>
    <property type="match status" value="1"/>
</dbReference>
<dbReference type="SUPFAM" id="SSF56281">
    <property type="entry name" value="Metallo-hydrolase/oxidoreductase"/>
    <property type="match status" value="1"/>
</dbReference>
<dbReference type="HOGENOM" id="CLU_030571_5_0_7"/>
<dbReference type="SMART" id="SM00849">
    <property type="entry name" value="Lactamase_B"/>
    <property type="match status" value="1"/>
</dbReference>
<accession>C8X4X3</accession>
<keyword evidence="7" id="KW-1185">Reference proteome</keyword>
<dbReference type="GO" id="GO:0046872">
    <property type="term" value="F:metal ion binding"/>
    <property type="evidence" value="ECO:0007669"/>
    <property type="project" value="UniProtKB-KW"/>
</dbReference>
<dbReference type="InterPro" id="IPR051453">
    <property type="entry name" value="MBL_Glyoxalase_II"/>
</dbReference>
<evidence type="ECO:0000259" key="5">
    <source>
        <dbReference type="SMART" id="SM00849"/>
    </source>
</evidence>
<dbReference type="STRING" id="485915.Dret_2186"/>
<comment type="cofactor">
    <cofactor evidence="1">
        <name>Zn(2+)</name>
        <dbReference type="ChEBI" id="CHEBI:29105"/>
    </cofactor>
</comment>
<dbReference type="InterPro" id="IPR001279">
    <property type="entry name" value="Metallo-B-lactamas"/>
</dbReference>
<dbReference type="RefSeq" id="WP_015752611.1">
    <property type="nucleotide sequence ID" value="NC_013223.1"/>
</dbReference>
<sequence length="210" mass="22373">MASIQTFALGPLETNCYLYTDEACGFVIDPGGDPQAVVDTLTKDGLRLEAIVNTHLHFDHIHGNAALQNATGAPIYAPSADETLLQTEVGAGGFMGLPEVPPFSFTPLEPGRWQLCGLDCRVLPTPGHTQGSVSLYFPELQAVFVGDLIFARSVGRTDFPGGDTATLAASVREQIFTLPAETVIYPGHGPQTRVGDEAAHNPFFQDGFSI</sequence>
<dbReference type="OrthoDB" id="9802991at2"/>
<proteinExistence type="predicted"/>
<dbReference type="PANTHER" id="PTHR46233">
    <property type="entry name" value="HYDROXYACYLGLUTATHIONE HYDROLASE GLOC"/>
    <property type="match status" value="1"/>
</dbReference>
<dbReference type="PANTHER" id="PTHR46233:SF3">
    <property type="entry name" value="HYDROXYACYLGLUTATHIONE HYDROLASE GLOC"/>
    <property type="match status" value="1"/>
</dbReference>
<evidence type="ECO:0000313" key="7">
    <source>
        <dbReference type="Proteomes" id="UP000001052"/>
    </source>
</evidence>
<keyword evidence="3" id="KW-0378">Hydrolase</keyword>
<name>C8X4X3_DESRD</name>
<dbReference type="Pfam" id="PF00753">
    <property type="entry name" value="Lactamase_B"/>
    <property type="match status" value="1"/>
</dbReference>
<dbReference type="GO" id="GO:0016787">
    <property type="term" value="F:hydrolase activity"/>
    <property type="evidence" value="ECO:0007669"/>
    <property type="project" value="UniProtKB-KW"/>
</dbReference>
<keyword evidence="4" id="KW-0862">Zinc</keyword>
<feature type="domain" description="Metallo-beta-lactamase" evidence="5">
    <location>
        <begin position="13"/>
        <end position="188"/>
    </location>
</feature>
<dbReference type="AlphaFoldDB" id="C8X4X3"/>
<dbReference type="Proteomes" id="UP000001052">
    <property type="component" value="Chromosome"/>
</dbReference>
<reference evidence="7" key="1">
    <citation type="submission" date="2009-09" db="EMBL/GenBank/DDBJ databases">
        <title>The complete chromosome of Desulfohalobium retbaense DSM 5692.</title>
        <authorList>
            <consortium name="US DOE Joint Genome Institute (JGI-PGF)"/>
            <person name="Lucas S."/>
            <person name="Copeland A."/>
            <person name="Lapidus A."/>
            <person name="Glavina del Rio T."/>
            <person name="Dalin E."/>
            <person name="Tice H."/>
            <person name="Bruce D."/>
            <person name="Goodwin L."/>
            <person name="Pitluck S."/>
            <person name="Kyrpides N."/>
            <person name="Mavromatis K."/>
            <person name="Ivanova N."/>
            <person name="Mikhailova N."/>
            <person name="Munk A.C."/>
            <person name="Brettin T."/>
            <person name="Detter J.C."/>
            <person name="Han C."/>
            <person name="Tapia R."/>
            <person name="Larimer F."/>
            <person name="Land M."/>
            <person name="Hauser L."/>
            <person name="Markowitz V."/>
            <person name="Cheng J.-F."/>
            <person name="Hugenholtz P."/>
            <person name="Woyke T."/>
            <person name="Wu D."/>
            <person name="Spring S."/>
            <person name="Klenk H.-P."/>
            <person name="Eisen J.A."/>
        </authorList>
    </citation>
    <scope>NUCLEOTIDE SEQUENCE [LARGE SCALE GENOMIC DNA]</scope>
    <source>
        <strain evidence="7">DSM 5692</strain>
    </source>
</reference>
<dbReference type="eggNOG" id="COG0491">
    <property type="taxonomic scope" value="Bacteria"/>
</dbReference>
<dbReference type="CDD" id="cd06262">
    <property type="entry name" value="metallo-hydrolase-like_MBL-fold"/>
    <property type="match status" value="1"/>
</dbReference>
<evidence type="ECO:0000256" key="1">
    <source>
        <dbReference type="ARBA" id="ARBA00001947"/>
    </source>
</evidence>